<evidence type="ECO:0000256" key="8">
    <source>
        <dbReference type="NCBIfam" id="TIGR00188"/>
    </source>
</evidence>
<dbReference type="InterPro" id="IPR020568">
    <property type="entry name" value="Ribosomal_Su5_D2-typ_SF"/>
</dbReference>
<comment type="subunit">
    <text evidence="7">Consists of a catalytic RNA component (M1 or rnpB) and a protein subunit.</text>
</comment>
<dbReference type="GO" id="GO:0000049">
    <property type="term" value="F:tRNA binding"/>
    <property type="evidence" value="ECO:0007669"/>
    <property type="project" value="UniProtKB-UniRule"/>
</dbReference>
<evidence type="ECO:0000256" key="3">
    <source>
        <dbReference type="ARBA" id="ARBA00022722"/>
    </source>
</evidence>
<comment type="function">
    <text evidence="1 7">RNaseP catalyzes the removal of the 5'-leader sequence from pre-tRNA to produce the mature 5'-terminus. It can also cleave other RNA substrates such as 4.5S RNA. The protein component plays an auxiliary but essential role in vivo by binding to the 5'-leader sequence and broadening the substrate specificity of the ribozyme.</text>
</comment>
<evidence type="ECO:0000256" key="4">
    <source>
        <dbReference type="ARBA" id="ARBA00022759"/>
    </source>
</evidence>
<comment type="similarity">
    <text evidence="7">Belongs to the RnpA family.</text>
</comment>
<evidence type="ECO:0000313" key="9">
    <source>
        <dbReference type="EMBL" id="OGC60042.1"/>
    </source>
</evidence>
<keyword evidence="5 7" id="KW-0378">Hydrolase</keyword>
<dbReference type="EMBL" id="MEVL01000026">
    <property type="protein sequence ID" value="OGC60042.1"/>
    <property type="molecule type" value="Genomic_DNA"/>
</dbReference>
<dbReference type="GO" id="GO:0001682">
    <property type="term" value="P:tRNA 5'-leader removal"/>
    <property type="evidence" value="ECO:0007669"/>
    <property type="project" value="UniProtKB-UniRule"/>
</dbReference>
<keyword evidence="3 7" id="KW-0540">Nuclease</keyword>
<keyword evidence="6 7" id="KW-0694">RNA-binding</keyword>
<evidence type="ECO:0000256" key="2">
    <source>
        <dbReference type="ARBA" id="ARBA00022694"/>
    </source>
</evidence>
<sequence>MLPRENRLSAEFDFRRLRREGRRYGSPFFNFFLISGQKGPARFGFVVSARVSKRAVRRNRLKRIMRAEVENLLPGIRPGLWGAFWVREAAERANPPALRQSVRGILQEAKALL</sequence>
<dbReference type="PROSITE" id="PS00648">
    <property type="entry name" value="RIBONUCLEASE_P"/>
    <property type="match status" value="1"/>
</dbReference>
<dbReference type="AlphaFoldDB" id="A0A1F4VS61"/>
<comment type="caution">
    <text evidence="9">The sequence shown here is derived from an EMBL/GenBank/DDBJ whole genome shotgun (WGS) entry which is preliminary data.</text>
</comment>
<reference evidence="9 10" key="1">
    <citation type="journal article" date="2016" name="Nat. Commun.">
        <title>Thousands of microbial genomes shed light on interconnected biogeochemical processes in an aquifer system.</title>
        <authorList>
            <person name="Anantharaman K."/>
            <person name="Brown C.T."/>
            <person name="Hug L.A."/>
            <person name="Sharon I."/>
            <person name="Castelle C.J."/>
            <person name="Probst A.J."/>
            <person name="Thomas B.C."/>
            <person name="Singh A."/>
            <person name="Wilkins M.J."/>
            <person name="Karaoz U."/>
            <person name="Brodie E.L."/>
            <person name="Williams K.H."/>
            <person name="Hubbard S.S."/>
            <person name="Banfield J.F."/>
        </authorList>
    </citation>
    <scope>NUCLEOTIDE SEQUENCE [LARGE SCALE GENOMIC DNA]</scope>
</reference>
<evidence type="ECO:0000313" key="10">
    <source>
        <dbReference type="Proteomes" id="UP000176967"/>
    </source>
</evidence>
<keyword evidence="2 7" id="KW-0819">tRNA processing</keyword>
<evidence type="ECO:0000256" key="5">
    <source>
        <dbReference type="ARBA" id="ARBA00022801"/>
    </source>
</evidence>
<dbReference type="SUPFAM" id="SSF54211">
    <property type="entry name" value="Ribosomal protein S5 domain 2-like"/>
    <property type="match status" value="1"/>
</dbReference>
<dbReference type="EC" id="3.1.26.5" evidence="7 8"/>
<evidence type="ECO:0000256" key="7">
    <source>
        <dbReference type="HAMAP-Rule" id="MF_00227"/>
    </source>
</evidence>
<gene>
    <name evidence="7" type="primary">rnpA</name>
    <name evidence="9" type="ORF">A2890_02560</name>
</gene>
<dbReference type="PANTHER" id="PTHR33992">
    <property type="entry name" value="RIBONUCLEASE P PROTEIN COMPONENT"/>
    <property type="match status" value="1"/>
</dbReference>
<evidence type="ECO:0000256" key="6">
    <source>
        <dbReference type="ARBA" id="ARBA00022884"/>
    </source>
</evidence>
<dbReference type="InterPro" id="IPR014721">
    <property type="entry name" value="Ribsml_uS5_D2-typ_fold_subgr"/>
</dbReference>
<evidence type="ECO:0000256" key="1">
    <source>
        <dbReference type="ARBA" id="ARBA00002663"/>
    </source>
</evidence>
<organism evidence="9 10">
    <name type="scientific">candidate division WWE3 bacterium RIFCSPLOWO2_01_FULL_53_14</name>
    <dbReference type="NCBI Taxonomy" id="1802628"/>
    <lineage>
        <taxon>Bacteria</taxon>
        <taxon>Katanobacteria</taxon>
    </lineage>
</organism>
<dbReference type="HAMAP" id="MF_00227">
    <property type="entry name" value="RNase_P"/>
    <property type="match status" value="1"/>
</dbReference>
<dbReference type="Proteomes" id="UP000176967">
    <property type="component" value="Unassembled WGS sequence"/>
</dbReference>
<dbReference type="STRING" id="1802628.A2890_02560"/>
<dbReference type="NCBIfam" id="TIGR00188">
    <property type="entry name" value="rnpA"/>
    <property type="match status" value="1"/>
</dbReference>
<proteinExistence type="inferred from homology"/>
<protein>
    <recommendedName>
        <fullName evidence="7 8">Ribonuclease P protein component</fullName>
        <shortName evidence="7">RNase P protein</shortName>
        <shortName evidence="7">RNaseP protein</shortName>
        <ecNumber evidence="7 8">3.1.26.5</ecNumber>
    </recommendedName>
    <alternativeName>
        <fullName evidence="7">Protein C5</fullName>
    </alternativeName>
</protein>
<dbReference type="InterPro" id="IPR000100">
    <property type="entry name" value="RNase_P"/>
</dbReference>
<accession>A0A1F4VS61</accession>
<keyword evidence="4 7" id="KW-0255">Endonuclease</keyword>
<dbReference type="Pfam" id="PF00825">
    <property type="entry name" value="Ribonuclease_P"/>
    <property type="match status" value="1"/>
</dbReference>
<dbReference type="GO" id="GO:0030677">
    <property type="term" value="C:ribonuclease P complex"/>
    <property type="evidence" value="ECO:0007669"/>
    <property type="project" value="TreeGrafter"/>
</dbReference>
<dbReference type="GO" id="GO:0042781">
    <property type="term" value="F:3'-tRNA processing endoribonuclease activity"/>
    <property type="evidence" value="ECO:0007669"/>
    <property type="project" value="TreeGrafter"/>
</dbReference>
<name>A0A1F4VS61_UNCKA</name>
<dbReference type="GO" id="GO:0004526">
    <property type="term" value="F:ribonuclease P activity"/>
    <property type="evidence" value="ECO:0007669"/>
    <property type="project" value="UniProtKB-UniRule"/>
</dbReference>
<comment type="catalytic activity">
    <reaction evidence="7">
        <text>Endonucleolytic cleavage of RNA, removing 5'-extranucleotides from tRNA precursor.</text>
        <dbReference type="EC" id="3.1.26.5"/>
    </reaction>
</comment>
<dbReference type="Gene3D" id="3.30.230.10">
    <property type="match status" value="1"/>
</dbReference>
<dbReference type="PANTHER" id="PTHR33992:SF1">
    <property type="entry name" value="RIBONUCLEASE P PROTEIN COMPONENT"/>
    <property type="match status" value="1"/>
</dbReference>
<dbReference type="InterPro" id="IPR020539">
    <property type="entry name" value="RNase_P_CS"/>
</dbReference>